<evidence type="ECO:0000313" key="3">
    <source>
        <dbReference type="Proteomes" id="UP001500880"/>
    </source>
</evidence>
<dbReference type="EMBL" id="BAAADO010000004">
    <property type="protein sequence ID" value="GAA0493658.1"/>
    <property type="molecule type" value="Genomic_DNA"/>
</dbReference>
<dbReference type="PROSITE" id="PS51186">
    <property type="entry name" value="GNAT"/>
    <property type="match status" value="1"/>
</dbReference>
<dbReference type="Proteomes" id="UP001500880">
    <property type="component" value="Unassembled WGS sequence"/>
</dbReference>
<gene>
    <name evidence="2" type="ORF">GCM10008986_20160</name>
</gene>
<dbReference type="SUPFAM" id="SSF55729">
    <property type="entry name" value="Acyl-CoA N-acyltransferases (Nat)"/>
    <property type="match status" value="1"/>
</dbReference>
<dbReference type="Pfam" id="PF00583">
    <property type="entry name" value="Acetyltransf_1"/>
    <property type="match status" value="1"/>
</dbReference>
<keyword evidence="3" id="KW-1185">Reference proteome</keyword>
<organism evidence="2 3">
    <name type="scientific">Salinibacillus aidingensis</name>
    <dbReference type="NCBI Taxonomy" id="237684"/>
    <lineage>
        <taxon>Bacteria</taxon>
        <taxon>Bacillati</taxon>
        <taxon>Bacillota</taxon>
        <taxon>Bacilli</taxon>
        <taxon>Bacillales</taxon>
        <taxon>Bacillaceae</taxon>
        <taxon>Salinibacillus</taxon>
    </lineage>
</organism>
<feature type="domain" description="N-acetyltransferase" evidence="1">
    <location>
        <begin position="1"/>
        <end position="162"/>
    </location>
</feature>
<protein>
    <submittedName>
        <fullName evidence="2">GNAT family N-acetyltransferase</fullName>
    </submittedName>
</protein>
<evidence type="ECO:0000259" key="1">
    <source>
        <dbReference type="PROSITE" id="PS51186"/>
    </source>
</evidence>
<name>A0ABN1BAJ3_9BACI</name>
<dbReference type="RefSeq" id="WP_343840459.1">
    <property type="nucleotide sequence ID" value="NZ_BAAADO010000004.1"/>
</dbReference>
<dbReference type="CDD" id="cd04301">
    <property type="entry name" value="NAT_SF"/>
    <property type="match status" value="1"/>
</dbReference>
<sequence>MRIRQALVSDALDIAKVQVNSWKTTYKGIVPSSYLNQMTFERRQPKWEELIRKTPVFVAENKSGEIVGFANGGNERTGTYPGYPGELYAIYLLQEYQRMGVGQELWKNVVDVLRQNGMDALLVWVLKDNPSRFFYESLGAEEIDQKEIEIGGKRLIEVAYGW</sequence>
<accession>A0ABN1BAJ3</accession>
<dbReference type="InterPro" id="IPR000182">
    <property type="entry name" value="GNAT_dom"/>
</dbReference>
<dbReference type="Gene3D" id="3.40.630.30">
    <property type="match status" value="1"/>
</dbReference>
<reference evidence="2 3" key="1">
    <citation type="journal article" date="2019" name="Int. J. Syst. Evol. Microbiol.">
        <title>The Global Catalogue of Microorganisms (GCM) 10K type strain sequencing project: providing services to taxonomists for standard genome sequencing and annotation.</title>
        <authorList>
            <consortium name="The Broad Institute Genomics Platform"/>
            <consortium name="The Broad Institute Genome Sequencing Center for Infectious Disease"/>
            <person name="Wu L."/>
            <person name="Ma J."/>
        </authorList>
    </citation>
    <scope>NUCLEOTIDE SEQUENCE [LARGE SCALE GENOMIC DNA]</scope>
    <source>
        <strain evidence="2 3">JCM 12389</strain>
    </source>
</reference>
<dbReference type="InterPro" id="IPR016181">
    <property type="entry name" value="Acyl_CoA_acyltransferase"/>
</dbReference>
<comment type="caution">
    <text evidence="2">The sequence shown here is derived from an EMBL/GenBank/DDBJ whole genome shotgun (WGS) entry which is preliminary data.</text>
</comment>
<proteinExistence type="predicted"/>
<evidence type="ECO:0000313" key="2">
    <source>
        <dbReference type="EMBL" id="GAA0493658.1"/>
    </source>
</evidence>